<reference evidence="5" key="1">
    <citation type="submission" date="2020-11" db="EMBL/GenBank/DDBJ databases">
        <title>Antibiotic susceptibility profiles of Pediococcus pentosaceus from various origins and their implications for the safety assessment of strains with food-technology applications.</title>
        <authorList>
            <person name="Shani N."/>
            <person name="Oberhaensli S."/>
            <person name="Arias E."/>
        </authorList>
    </citation>
    <scope>NUCLEOTIDE SEQUENCE</scope>
    <source>
        <strain evidence="5">FAM 19164</strain>
    </source>
</reference>
<dbReference type="PANTHER" id="PTHR39196">
    <property type="entry name" value="PRIMOSOME, DNAD SUBUNIT"/>
    <property type="match status" value="1"/>
</dbReference>
<dbReference type="PANTHER" id="PTHR39196:SF1">
    <property type="entry name" value="PRIMOSOME, DNAD SUBUNIT"/>
    <property type="match status" value="1"/>
</dbReference>
<dbReference type="InterPro" id="IPR006343">
    <property type="entry name" value="DnaB/C_C"/>
</dbReference>
<dbReference type="Proteomes" id="UP000743107">
    <property type="component" value="Unassembled WGS sequence"/>
</dbReference>
<evidence type="ECO:0000256" key="2">
    <source>
        <dbReference type="SAM" id="MobiDB-lite"/>
    </source>
</evidence>
<dbReference type="EMBL" id="JADOFV010000003">
    <property type="protein sequence ID" value="MBF7127259.1"/>
    <property type="molecule type" value="Genomic_DNA"/>
</dbReference>
<dbReference type="Gene3D" id="1.10.10.630">
    <property type="entry name" value="DnaD domain-like"/>
    <property type="match status" value="1"/>
</dbReference>
<feature type="region of interest" description="Disordered" evidence="2">
    <location>
        <begin position="260"/>
        <end position="287"/>
    </location>
</feature>
<evidence type="ECO:0000313" key="6">
    <source>
        <dbReference type="Proteomes" id="UP000743107"/>
    </source>
</evidence>
<evidence type="ECO:0000259" key="4">
    <source>
        <dbReference type="Pfam" id="PF14297"/>
    </source>
</evidence>
<name>A0AA40X9F6_PEDPE</name>
<gene>
    <name evidence="5" type="ORF">ITQ97_05505</name>
</gene>
<dbReference type="InterPro" id="IPR034829">
    <property type="entry name" value="DnaD-like_sf"/>
</dbReference>
<organism evidence="5 6">
    <name type="scientific">Pediococcus pentosaceus</name>
    <dbReference type="NCBI Taxonomy" id="1255"/>
    <lineage>
        <taxon>Bacteria</taxon>
        <taxon>Bacillati</taxon>
        <taxon>Bacillota</taxon>
        <taxon>Bacilli</taxon>
        <taxon>Lactobacillales</taxon>
        <taxon>Lactobacillaceae</taxon>
        <taxon>Pediococcus</taxon>
    </lineage>
</organism>
<feature type="domain" description="DnaB/C C-terminal" evidence="3">
    <location>
        <begin position="182"/>
        <end position="252"/>
    </location>
</feature>
<protein>
    <submittedName>
        <fullName evidence="5">DUF4373 domain-containing protein</fullName>
    </submittedName>
</protein>
<dbReference type="NCBIfam" id="TIGR01446">
    <property type="entry name" value="DnaD_dom"/>
    <property type="match status" value="1"/>
</dbReference>
<dbReference type="AlphaFoldDB" id="A0AA40X9F6"/>
<comment type="similarity">
    <text evidence="1">Belongs to the DnaB/DnaD family.</text>
</comment>
<dbReference type="InterPro" id="IPR025400">
    <property type="entry name" value="Lin1244/Lin1753-like_N"/>
</dbReference>
<feature type="domain" description="Lin1244/Lin1753-like N-terminal" evidence="4">
    <location>
        <begin position="11"/>
        <end position="103"/>
    </location>
</feature>
<dbReference type="Pfam" id="PF14297">
    <property type="entry name" value="Lin1244_N"/>
    <property type="match status" value="1"/>
</dbReference>
<accession>A0AA40X9F6</accession>
<proteinExistence type="inferred from homology"/>
<dbReference type="SUPFAM" id="SSF158499">
    <property type="entry name" value="DnaD domain-like"/>
    <property type="match status" value="1"/>
</dbReference>
<dbReference type="Pfam" id="PF07261">
    <property type="entry name" value="DnaB_2"/>
    <property type="match status" value="1"/>
</dbReference>
<evidence type="ECO:0000256" key="1">
    <source>
        <dbReference type="ARBA" id="ARBA00093462"/>
    </source>
</evidence>
<comment type="caution">
    <text evidence="5">The sequence shown here is derived from an EMBL/GenBank/DDBJ whole genome shotgun (WGS) entry which is preliminary data.</text>
</comment>
<evidence type="ECO:0000259" key="3">
    <source>
        <dbReference type="Pfam" id="PF07261"/>
    </source>
</evidence>
<evidence type="ECO:0000313" key="5">
    <source>
        <dbReference type="EMBL" id="MBF7127259.1"/>
    </source>
</evidence>
<sequence>MARPIKQGLDYFPLDVDFFEDEVIDGISGEFGIKGELITIKLLSTVYKKGYFAVWNDLLQAQIAKKSNASKDLVIQVVDRLVAWGFFNKSLFNSAKVLTSAKIQEIYFEAIKRRKTPKPTLYLVNADINDDSNEVNVNINTQSKVKESKLNKIKVNAAVTNTSSNNRDSSLNETKKPHQQLFDFYTENFPSTSTFVIQSIEYDANDYGDELVLYAMQKAVLKNVSNYKYVQGILNGWDKDGIKTVAQAKQQETQFKAKTAVKGNNDDDPRNKGLAPDDPNYRPGCSGYTNAELKARHERLGW</sequence>
<dbReference type="RefSeq" id="WP_195751937.1">
    <property type="nucleotide sequence ID" value="NZ_JADOFV010000003.1"/>
</dbReference>